<dbReference type="EMBL" id="BMKW01000002">
    <property type="protein sequence ID" value="GGJ05027.1"/>
    <property type="molecule type" value="Genomic_DNA"/>
</dbReference>
<proteinExistence type="predicted"/>
<accession>A0A917K8K2</accession>
<dbReference type="AlphaFoldDB" id="A0A917K8K2"/>
<sequence length="59" mass="6174">MFARATTTKRLEATLKGAAGPAMPRTLSAALRLAAEHQDQLEAQAGDVATIALLRVAMP</sequence>
<evidence type="ECO:0000313" key="2">
    <source>
        <dbReference type="Proteomes" id="UP000661507"/>
    </source>
</evidence>
<gene>
    <name evidence="1" type="ORF">GCM10011320_09930</name>
</gene>
<keyword evidence="2" id="KW-1185">Reference proteome</keyword>
<dbReference type="Proteomes" id="UP000661507">
    <property type="component" value="Unassembled WGS sequence"/>
</dbReference>
<comment type="caution">
    <text evidence="1">The sequence shown here is derived from an EMBL/GenBank/DDBJ whole genome shotgun (WGS) entry which is preliminary data.</text>
</comment>
<organism evidence="1 2">
    <name type="scientific">Neoroseomonas lacus</name>
    <dbReference type="NCBI Taxonomy" id="287609"/>
    <lineage>
        <taxon>Bacteria</taxon>
        <taxon>Pseudomonadati</taxon>
        <taxon>Pseudomonadota</taxon>
        <taxon>Alphaproteobacteria</taxon>
        <taxon>Acetobacterales</taxon>
        <taxon>Acetobacteraceae</taxon>
        <taxon>Neoroseomonas</taxon>
    </lineage>
</organism>
<protein>
    <submittedName>
        <fullName evidence="1">Uncharacterized protein</fullName>
    </submittedName>
</protein>
<dbReference type="RefSeq" id="WP_188965808.1">
    <property type="nucleotide sequence ID" value="NZ_BMKW01000002.1"/>
</dbReference>
<reference evidence="1" key="1">
    <citation type="journal article" date="2014" name="Int. J. Syst. Evol. Microbiol.">
        <title>Complete genome sequence of Corynebacterium casei LMG S-19264T (=DSM 44701T), isolated from a smear-ripened cheese.</title>
        <authorList>
            <consortium name="US DOE Joint Genome Institute (JGI-PGF)"/>
            <person name="Walter F."/>
            <person name="Albersmeier A."/>
            <person name="Kalinowski J."/>
            <person name="Ruckert C."/>
        </authorList>
    </citation>
    <scope>NUCLEOTIDE SEQUENCE</scope>
    <source>
        <strain evidence="1">CGMCC 1.3617</strain>
    </source>
</reference>
<evidence type="ECO:0000313" key="1">
    <source>
        <dbReference type="EMBL" id="GGJ05027.1"/>
    </source>
</evidence>
<name>A0A917K8K2_9PROT</name>
<reference evidence="1" key="2">
    <citation type="submission" date="2020-09" db="EMBL/GenBank/DDBJ databases">
        <authorList>
            <person name="Sun Q."/>
            <person name="Zhou Y."/>
        </authorList>
    </citation>
    <scope>NUCLEOTIDE SEQUENCE</scope>
    <source>
        <strain evidence="1">CGMCC 1.3617</strain>
    </source>
</reference>